<dbReference type="Proteomes" id="UP001501638">
    <property type="component" value="Unassembled WGS sequence"/>
</dbReference>
<proteinExistence type="predicted"/>
<feature type="region of interest" description="Disordered" evidence="1">
    <location>
        <begin position="41"/>
        <end position="114"/>
    </location>
</feature>
<gene>
    <name evidence="2" type="ORF">GCM10010405_05420</name>
</gene>
<name>A0ABP5WER2_9ACTN</name>
<evidence type="ECO:0000313" key="3">
    <source>
        <dbReference type="Proteomes" id="UP001501638"/>
    </source>
</evidence>
<evidence type="ECO:0000256" key="1">
    <source>
        <dbReference type="SAM" id="MobiDB-lite"/>
    </source>
</evidence>
<evidence type="ECO:0000313" key="2">
    <source>
        <dbReference type="EMBL" id="GAA2425832.1"/>
    </source>
</evidence>
<sequence length="114" mass="12067">MLVLRWFFASFECGSRCFSSVWGGVGGPVQDSSWTFVKNRSESVRSDSYGSGPMPRGRLSSPSTASVNPPVDETWPKPSVWTGAPAKPSQPAGSAVSVATVPPPTRRSVHGSGR</sequence>
<organism evidence="2 3">
    <name type="scientific">Streptomyces macrosporus</name>
    <dbReference type="NCBI Taxonomy" id="44032"/>
    <lineage>
        <taxon>Bacteria</taxon>
        <taxon>Bacillati</taxon>
        <taxon>Actinomycetota</taxon>
        <taxon>Actinomycetes</taxon>
        <taxon>Kitasatosporales</taxon>
        <taxon>Streptomycetaceae</taxon>
        <taxon>Streptomyces</taxon>
    </lineage>
</organism>
<dbReference type="EMBL" id="BAAASZ010000005">
    <property type="protein sequence ID" value="GAA2425832.1"/>
    <property type="molecule type" value="Genomic_DNA"/>
</dbReference>
<comment type="caution">
    <text evidence="2">The sequence shown here is derived from an EMBL/GenBank/DDBJ whole genome shotgun (WGS) entry which is preliminary data.</text>
</comment>
<reference evidence="3" key="1">
    <citation type="journal article" date="2019" name="Int. J. Syst. Evol. Microbiol.">
        <title>The Global Catalogue of Microorganisms (GCM) 10K type strain sequencing project: providing services to taxonomists for standard genome sequencing and annotation.</title>
        <authorList>
            <consortium name="The Broad Institute Genomics Platform"/>
            <consortium name="The Broad Institute Genome Sequencing Center for Infectious Disease"/>
            <person name="Wu L."/>
            <person name="Ma J."/>
        </authorList>
    </citation>
    <scope>NUCLEOTIDE SEQUENCE [LARGE SCALE GENOMIC DNA]</scope>
    <source>
        <strain evidence="3">JCM 6305</strain>
    </source>
</reference>
<keyword evidence="3" id="KW-1185">Reference proteome</keyword>
<evidence type="ECO:0008006" key="4">
    <source>
        <dbReference type="Google" id="ProtNLM"/>
    </source>
</evidence>
<accession>A0ABP5WER2</accession>
<protein>
    <recommendedName>
        <fullName evidence="4">Secreted protein</fullName>
    </recommendedName>
</protein>